<organism evidence="3 4">
    <name type="scientific">Emiliania huxleyi (strain CCMP1516)</name>
    <dbReference type="NCBI Taxonomy" id="280463"/>
    <lineage>
        <taxon>Eukaryota</taxon>
        <taxon>Haptista</taxon>
        <taxon>Haptophyta</taxon>
        <taxon>Prymnesiophyceae</taxon>
        <taxon>Isochrysidales</taxon>
        <taxon>Noelaerhabdaceae</taxon>
        <taxon>Emiliania</taxon>
    </lineage>
</organism>
<dbReference type="Proteomes" id="UP000013827">
    <property type="component" value="Unassembled WGS sequence"/>
</dbReference>
<name>A0A0D3I3R8_EMIH1</name>
<keyword evidence="4" id="KW-1185">Reference proteome</keyword>
<sequence>MGYGLCAGIAASIERGGDARAIVIVGDGGFQMTLNELGAATQQCGVSGTCTAIQHGCRLLLLVIDNGLLGRVEHGFKNAKGCEITGCDWVALARAYGADGMHVARDSEIEAALDAGLSAKGVFVLAARCDPALRAEMAKTSDGIMPPWLEPPGNHVESG</sequence>
<evidence type="ECO:0000259" key="2">
    <source>
        <dbReference type="Pfam" id="PF02775"/>
    </source>
</evidence>
<dbReference type="GO" id="GO:0030976">
    <property type="term" value="F:thiamine pyrophosphate binding"/>
    <property type="evidence" value="ECO:0007669"/>
    <property type="project" value="InterPro"/>
</dbReference>
<proteinExistence type="inferred from homology"/>
<dbReference type="EnsemblProtists" id="EOD05903">
    <property type="protein sequence ID" value="EOD05903"/>
    <property type="gene ID" value="EMIHUDRAFT_312361"/>
</dbReference>
<dbReference type="InterPro" id="IPR029061">
    <property type="entry name" value="THDP-binding"/>
</dbReference>
<dbReference type="Gene3D" id="3.40.50.970">
    <property type="match status" value="1"/>
</dbReference>
<dbReference type="InterPro" id="IPR011766">
    <property type="entry name" value="TPP_enzyme_TPP-bd"/>
</dbReference>
<protein>
    <recommendedName>
        <fullName evidence="2">Thiamine pyrophosphate enzyme TPP-binding domain-containing protein</fullName>
    </recommendedName>
</protein>
<dbReference type="GO" id="GO:0005739">
    <property type="term" value="C:mitochondrion"/>
    <property type="evidence" value="ECO:0007669"/>
    <property type="project" value="TreeGrafter"/>
</dbReference>
<comment type="similarity">
    <text evidence="1">Belongs to the TPP enzyme family.</text>
</comment>
<dbReference type="PaxDb" id="2903-EOD05903"/>
<dbReference type="STRING" id="2903.R1B8D9"/>
<dbReference type="SUPFAM" id="SSF52518">
    <property type="entry name" value="Thiamin diphosphate-binding fold (THDP-binding)"/>
    <property type="match status" value="1"/>
</dbReference>
<dbReference type="GO" id="GO:0009097">
    <property type="term" value="P:isoleucine biosynthetic process"/>
    <property type="evidence" value="ECO:0007669"/>
    <property type="project" value="TreeGrafter"/>
</dbReference>
<dbReference type="GeneID" id="17252112"/>
<dbReference type="Pfam" id="PF02775">
    <property type="entry name" value="TPP_enzyme_C"/>
    <property type="match status" value="1"/>
</dbReference>
<dbReference type="HOGENOM" id="CLU_1707569_0_0_1"/>
<accession>A0A0D3I3R8</accession>
<dbReference type="InterPro" id="IPR045229">
    <property type="entry name" value="TPP_enz"/>
</dbReference>
<evidence type="ECO:0000313" key="4">
    <source>
        <dbReference type="Proteomes" id="UP000013827"/>
    </source>
</evidence>
<dbReference type="GO" id="GO:0003984">
    <property type="term" value="F:acetolactate synthase activity"/>
    <property type="evidence" value="ECO:0007669"/>
    <property type="project" value="TreeGrafter"/>
</dbReference>
<dbReference type="RefSeq" id="XP_005758332.1">
    <property type="nucleotide sequence ID" value="XM_005758275.1"/>
</dbReference>
<dbReference type="GO" id="GO:0050660">
    <property type="term" value="F:flavin adenine dinucleotide binding"/>
    <property type="evidence" value="ECO:0007669"/>
    <property type="project" value="TreeGrafter"/>
</dbReference>
<dbReference type="AlphaFoldDB" id="A0A0D3I3R8"/>
<dbReference type="KEGG" id="ehx:EMIHUDRAFT_312361"/>
<dbReference type="GO" id="GO:0009099">
    <property type="term" value="P:L-valine biosynthetic process"/>
    <property type="evidence" value="ECO:0007669"/>
    <property type="project" value="TreeGrafter"/>
</dbReference>
<reference evidence="4" key="1">
    <citation type="journal article" date="2013" name="Nature">
        <title>Pan genome of the phytoplankton Emiliania underpins its global distribution.</title>
        <authorList>
            <person name="Read B.A."/>
            <person name="Kegel J."/>
            <person name="Klute M.J."/>
            <person name="Kuo A."/>
            <person name="Lefebvre S.C."/>
            <person name="Maumus F."/>
            <person name="Mayer C."/>
            <person name="Miller J."/>
            <person name="Monier A."/>
            <person name="Salamov A."/>
            <person name="Young J."/>
            <person name="Aguilar M."/>
            <person name="Claverie J.M."/>
            <person name="Frickenhaus S."/>
            <person name="Gonzalez K."/>
            <person name="Herman E.K."/>
            <person name="Lin Y.C."/>
            <person name="Napier J."/>
            <person name="Ogata H."/>
            <person name="Sarno A.F."/>
            <person name="Shmutz J."/>
            <person name="Schroeder D."/>
            <person name="de Vargas C."/>
            <person name="Verret F."/>
            <person name="von Dassow P."/>
            <person name="Valentin K."/>
            <person name="Van de Peer Y."/>
            <person name="Wheeler G."/>
            <person name="Dacks J.B."/>
            <person name="Delwiche C.F."/>
            <person name="Dyhrman S.T."/>
            <person name="Glockner G."/>
            <person name="John U."/>
            <person name="Richards T."/>
            <person name="Worden A.Z."/>
            <person name="Zhang X."/>
            <person name="Grigoriev I.V."/>
            <person name="Allen A.E."/>
            <person name="Bidle K."/>
            <person name="Borodovsky M."/>
            <person name="Bowler C."/>
            <person name="Brownlee C."/>
            <person name="Cock J.M."/>
            <person name="Elias M."/>
            <person name="Gladyshev V.N."/>
            <person name="Groth M."/>
            <person name="Guda C."/>
            <person name="Hadaegh A."/>
            <person name="Iglesias-Rodriguez M.D."/>
            <person name="Jenkins J."/>
            <person name="Jones B.M."/>
            <person name="Lawson T."/>
            <person name="Leese F."/>
            <person name="Lindquist E."/>
            <person name="Lobanov A."/>
            <person name="Lomsadze A."/>
            <person name="Malik S.B."/>
            <person name="Marsh M.E."/>
            <person name="Mackinder L."/>
            <person name="Mock T."/>
            <person name="Mueller-Roeber B."/>
            <person name="Pagarete A."/>
            <person name="Parker M."/>
            <person name="Probert I."/>
            <person name="Quesneville H."/>
            <person name="Raines C."/>
            <person name="Rensing S.A."/>
            <person name="Riano-Pachon D.M."/>
            <person name="Richier S."/>
            <person name="Rokitta S."/>
            <person name="Shiraiwa Y."/>
            <person name="Soanes D.M."/>
            <person name="van der Giezen M."/>
            <person name="Wahlund T.M."/>
            <person name="Williams B."/>
            <person name="Wilson W."/>
            <person name="Wolfe G."/>
            <person name="Wurch L.L."/>
        </authorList>
    </citation>
    <scope>NUCLEOTIDE SEQUENCE</scope>
</reference>
<dbReference type="PANTHER" id="PTHR18968">
    <property type="entry name" value="THIAMINE PYROPHOSPHATE ENZYMES"/>
    <property type="match status" value="1"/>
</dbReference>
<reference evidence="3" key="2">
    <citation type="submission" date="2024-10" db="UniProtKB">
        <authorList>
            <consortium name="EnsemblProtists"/>
        </authorList>
    </citation>
    <scope>IDENTIFICATION</scope>
</reference>
<evidence type="ECO:0000256" key="1">
    <source>
        <dbReference type="ARBA" id="ARBA00007812"/>
    </source>
</evidence>
<dbReference type="GO" id="GO:0005948">
    <property type="term" value="C:acetolactate synthase complex"/>
    <property type="evidence" value="ECO:0007669"/>
    <property type="project" value="TreeGrafter"/>
</dbReference>
<feature type="domain" description="Thiamine pyrophosphate enzyme TPP-binding" evidence="2">
    <location>
        <begin position="1"/>
        <end position="125"/>
    </location>
</feature>
<dbReference type="PANTHER" id="PTHR18968:SF13">
    <property type="entry name" value="ACETOLACTATE SYNTHASE CATALYTIC SUBUNIT, MITOCHONDRIAL"/>
    <property type="match status" value="1"/>
</dbReference>
<evidence type="ECO:0000313" key="3">
    <source>
        <dbReference type="EnsemblProtists" id="EOD05903"/>
    </source>
</evidence>